<dbReference type="InterPro" id="IPR036388">
    <property type="entry name" value="WH-like_DNA-bd_sf"/>
</dbReference>
<dbReference type="Proteomes" id="UP000225972">
    <property type="component" value="Unassembled WGS sequence"/>
</dbReference>
<dbReference type="Gene3D" id="1.25.40.10">
    <property type="entry name" value="Tetratricopeptide repeat domain"/>
    <property type="match status" value="1"/>
</dbReference>
<evidence type="ECO:0000313" key="4">
    <source>
        <dbReference type="EMBL" id="SMX30473.1"/>
    </source>
</evidence>
<dbReference type="CDD" id="cd00383">
    <property type="entry name" value="trans_reg_C"/>
    <property type="match status" value="1"/>
</dbReference>
<evidence type="ECO:0000256" key="2">
    <source>
        <dbReference type="PROSITE-ProRule" id="PRU01091"/>
    </source>
</evidence>
<reference evidence="5" key="1">
    <citation type="submission" date="2017-05" db="EMBL/GenBank/DDBJ databases">
        <authorList>
            <person name="Rodrigo-Torres L."/>
            <person name="Arahal R. D."/>
            <person name="Lucena T."/>
        </authorList>
    </citation>
    <scope>NUCLEOTIDE SEQUENCE [LARGE SCALE GENOMIC DNA]</scope>
    <source>
        <strain evidence="5">CECT 8649</strain>
    </source>
</reference>
<dbReference type="PROSITE" id="PS51755">
    <property type="entry name" value="OMPR_PHOB"/>
    <property type="match status" value="1"/>
</dbReference>
<gene>
    <name evidence="4" type="primary">cadC_2</name>
    <name evidence="4" type="ORF">TRP8649_04617</name>
</gene>
<protein>
    <submittedName>
        <fullName evidence="4">Transcriptional activator CadC</fullName>
    </submittedName>
</protein>
<dbReference type="AlphaFoldDB" id="A0A238JJ91"/>
<proteinExistence type="predicted"/>
<dbReference type="SUPFAM" id="SSF46894">
    <property type="entry name" value="C-terminal effector domain of the bipartite response regulators"/>
    <property type="match status" value="1"/>
</dbReference>
<evidence type="ECO:0000259" key="3">
    <source>
        <dbReference type="PROSITE" id="PS51755"/>
    </source>
</evidence>
<feature type="domain" description="OmpR/PhoB-type" evidence="3">
    <location>
        <begin position="66"/>
        <end position="163"/>
    </location>
</feature>
<name>A0A238JJ91_9RHOB</name>
<organism evidence="4 5">
    <name type="scientific">Pelagimonas phthalicica</name>
    <dbReference type="NCBI Taxonomy" id="1037362"/>
    <lineage>
        <taxon>Bacteria</taxon>
        <taxon>Pseudomonadati</taxon>
        <taxon>Pseudomonadota</taxon>
        <taxon>Alphaproteobacteria</taxon>
        <taxon>Rhodobacterales</taxon>
        <taxon>Roseobacteraceae</taxon>
        <taxon>Pelagimonas</taxon>
    </lineage>
</organism>
<feature type="DNA-binding region" description="OmpR/PhoB-type" evidence="2">
    <location>
        <begin position="66"/>
        <end position="163"/>
    </location>
</feature>
<dbReference type="SMART" id="SM00862">
    <property type="entry name" value="Trans_reg_C"/>
    <property type="match status" value="1"/>
</dbReference>
<dbReference type="GO" id="GO:0006355">
    <property type="term" value="P:regulation of DNA-templated transcription"/>
    <property type="evidence" value="ECO:0007669"/>
    <property type="project" value="InterPro"/>
</dbReference>
<dbReference type="GO" id="GO:0003677">
    <property type="term" value="F:DNA binding"/>
    <property type="evidence" value="ECO:0007669"/>
    <property type="project" value="UniProtKB-UniRule"/>
</dbReference>
<dbReference type="OrthoDB" id="9807521at2"/>
<dbReference type="InterPro" id="IPR001867">
    <property type="entry name" value="OmpR/PhoB-type_DNA-bd"/>
</dbReference>
<keyword evidence="5" id="KW-1185">Reference proteome</keyword>
<sequence length="707" mass="77381">MTAALTPYSPPPSDPGVMAQAAMPARSRRGVNFFVERFPPLFNLRGKSEAAGPGGMFCVEADEEPTERIALGETFYVPVHDQLIAQDNTPVYLRAQSSKVLRYLTKRLGRVVTREELVNHVWPNLAVTDDSLTQCISDLRRALGDKERKVLKTIPKRGFVLHGEVIAPPVTAVPVFAPSETSQEPVDAFALQMDGPIIAHILDGQMGLTLGAGRQMQFGDIAEAVSAAKPLAHGQGMAVVLSMGQAATPDLLAAAQPGRILADVSVRELAHQHPGLFFEDLGHVGGLSNPRAYRLSEFGVEGGLVPVSLDQPMLPSVAILPLQNIQSDAPDVLGTVFADLISGTLSAAEEINVISRLSTAAFAKGAQNLADIQKYLNAEFVLSGFFIRRGERLQLNLEFADVTSQRLLWSYRVEIAMADLLGDFEAAHEIVAKIRRAIMINEIRRASIRPLESLQTYTLILAAVGLMHRLSPQEFSKARGLLDHLKDRAPRHPVPLAWTARWHLLRVVQGWSDDPYEDAQAALGCTGRALDMDPENVLALACEGHVLTNLLHRLDDAEDRYDLALETNPSDANARALRGMLLAFQDRGDEGVPDTERALRLAPLDPHRFFYLAMAAGAWLTPGNFEKAEEYARASLRLNRTHLSSLRMLAVAQQKSGKYEAARETVADLMRLQPGLRVNSWLKSSPSADFETGRRFAQALRDAGVPD</sequence>
<dbReference type="Gene3D" id="1.10.10.10">
    <property type="entry name" value="Winged helix-like DNA-binding domain superfamily/Winged helix DNA-binding domain"/>
    <property type="match status" value="1"/>
</dbReference>
<dbReference type="EMBL" id="FXXP01000005">
    <property type="protein sequence ID" value="SMX30473.1"/>
    <property type="molecule type" value="Genomic_DNA"/>
</dbReference>
<dbReference type="SUPFAM" id="SSF48452">
    <property type="entry name" value="TPR-like"/>
    <property type="match status" value="1"/>
</dbReference>
<accession>A0A238JJ91</accession>
<dbReference type="GO" id="GO:0000160">
    <property type="term" value="P:phosphorelay signal transduction system"/>
    <property type="evidence" value="ECO:0007669"/>
    <property type="project" value="InterPro"/>
</dbReference>
<evidence type="ECO:0000256" key="1">
    <source>
        <dbReference type="ARBA" id="ARBA00023125"/>
    </source>
</evidence>
<keyword evidence="1 2" id="KW-0238">DNA-binding</keyword>
<dbReference type="InterPro" id="IPR011990">
    <property type="entry name" value="TPR-like_helical_dom_sf"/>
</dbReference>
<dbReference type="Pfam" id="PF00486">
    <property type="entry name" value="Trans_reg_C"/>
    <property type="match status" value="1"/>
</dbReference>
<evidence type="ECO:0000313" key="5">
    <source>
        <dbReference type="Proteomes" id="UP000225972"/>
    </source>
</evidence>
<dbReference type="RefSeq" id="WP_099249582.1">
    <property type="nucleotide sequence ID" value="NZ_FXXP01000005.1"/>
</dbReference>
<dbReference type="InterPro" id="IPR016032">
    <property type="entry name" value="Sig_transdc_resp-reg_C-effctor"/>
</dbReference>